<dbReference type="STRING" id="759272.G0S4D9"/>
<evidence type="ECO:0008006" key="4">
    <source>
        <dbReference type="Google" id="ProtNLM"/>
    </source>
</evidence>
<dbReference type="EMBL" id="GL988041">
    <property type="protein sequence ID" value="EGS20417.1"/>
    <property type="molecule type" value="Genomic_DNA"/>
</dbReference>
<name>G0S4D9_CHATD</name>
<dbReference type="Proteomes" id="UP000008066">
    <property type="component" value="Unassembled WGS sequence"/>
</dbReference>
<dbReference type="KEGG" id="cthr:CTHT_0022470"/>
<evidence type="ECO:0000313" key="3">
    <source>
        <dbReference type="Proteomes" id="UP000008066"/>
    </source>
</evidence>
<proteinExistence type="predicted"/>
<evidence type="ECO:0000256" key="1">
    <source>
        <dbReference type="SAM" id="Phobius"/>
    </source>
</evidence>
<keyword evidence="1" id="KW-1133">Transmembrane helix</keyword>
<accession>G0S4D9</accession>
<dbReference type="OrthoDB" id="3990500at2759"/>
<protein>
    <recommendedName>
        <fullName evidence="4">FUN14 family protein</fullName>
    </recommendedName>
</protein>
<organism evidence="3">
    <name type="scientific">Chaetomium thermophilum (strain DSM 1495 / CBS 144.50 / IMI 039719)</name>
    <name type="common">Thermochaetoides thermophila</name>
    <dbReference type="NCBI Taxonomy" id="759272"/>
    <lineage>
        <taxon>Eukaryota</taxon>
        <taxon>Fungi</taxon>
        <taxon>Dikarya</taxon>
        <taxon>Ascomycota</taxon>
        <taxon>Pezizomycotina</taxon>
        <taxon>Sordariomycetes</taxon>
        <taxon>Sordariomycetidae</taxon>
        <taxon>Sordariales</taxon>
        <taxon>Chaetomiaceae</taxon>
        <taxon>Thermochaetoides</taxon>
    </lineage>
</organism>
<dbReference type="AlphaFoldDB" id="G0S4D9"/>
<sequence length="172" mass="18819">MSTPALLVRTALPRSRIKPGTRPCPGLLRLRQTVLPISIGITSGLVALTHQRPMRLDAAVQQQTRTLATNPPKNKEDGRFLSAETVKQLSRGSLAGFFTGLMVSVFSKTLVLLAGITMLIFHVAARNGIDLVAYFKLKEHFRGSRILAALNQHTAFKLSFALAFVLSAFMSF</sequence>
<feature type="transmembrane region" description="Helical" evidence="1">
    <location>
        <begin position="146"/>
        <end position="170"/>
    </location>
</feature>
<evidence type="ECO:0000313" key="2">
    <source>
        <dbReference type="EMBL" id="EGS20417.1"/>
    </source>
</evidence>
<reference evidence="2 3" key="1">
    <citation type="journal article" date="2011" name="Cell">
        <title>Insight into structure and assembly of the nuclear pore complex by utilizing the genome of a eukaryotic thermophile.</title>
        <authorList>
            <person name="Amlacher S."/>
            <person name="Sarges P."/>
            <person name="Flemming D."/>
            <person name="van Noort V."/>
            <person name="Kunze R."/>
            <person name="Devos D.P."/>
            <person name="Arumugam M."/>
            <person name="Bork P."/>
            <person name="Hurt E."/>
        </authorList>
    </citation>
    <scope>NUCLEOTIDE SEQUENCE [LARGE SCALE GENOMIC DNA]</scope>
    <source>
        <strain evidence="3">DSM 1495 / CBS 144.50 / IMI 039719</strain>
    </source>
</reference>
<dbReference type="eggNOG" id="ENOG502SEUQ">
    <property type="taxonomic scope" value="Eukaryota"/>
</dbReference>
<dbReference type="HOGENOM" id="CLU_106353_0_0_1"/>
<keyword evidence="3" id="KW-1185">Reference proteome</keyword>
<gene>
    <name evidence="2" type="ORF">CTHT_0022470</name>
</gene>
<dbReference type="OMA" id="NGWFVAS"/>
<dbReference type="RefSeq" id="XP_006692713.1">
    <property type="nucleotide sequence ID" value="XM_006692650.1"/>
</dbReference>
<feature type="transmembrane region" description="Helical" evidence="1">
    <location>
        <begin position="97"/>
        <end position="125"/>
    </location>
</feature>
<keyword evidence="1" id="KW-0812">Transmembrane</keyword>
<dbReference type="GeneID" id="18256285"/>
<keyword evidence="1" id="KW-0472">Membrane</keyword>